<dbReference type="RefSeq" id="WP_261495382.1">
    <property type="nucleotide sequence ID" value="NZ_JAOCQF010000001.1"/>
</dbReference>
<evidence type="ECO:0000313" key="1">
    <source>
        <dbReference type="EMBL" id="MCT8329847.1"/>
    </source>
</evidence>
<evidence type="ECO:0000313" key="2">
    <source>
        <dbReference type="Proteomes" id="UP001205601"/>
    </source>
</evidence>
<dbReference type="EMBL" id="JAOCQF010000001">
    <property type="protein sequence ID" value="MCT8329847.1"/>
    <property type="molecule type" value="Genomic_DNA"/>
</dbReference>
<dbReference type="Pfam" id="PF20344">
    <property type="entry name" value="DUF6639"/>
    <property type="match status" value="1"/>
</dbReference>
<comment type="caution">
    <text evidence="1">The sequence shown here is derived from an EMBL/GenBank/DDBJ whole genome shotgun (WGS) entry which is preliminary data.</text>
</comment>
<dbReference type="InterPro" id="IPR046579">
    <property type="entry name" value="DUF6639"/>
</dbReference>
<name>A0ABT2NLP1_9RHOB</name>
<organism evidence="1 2">
    <name type="scientific">Albidovulum sediminis</name>
    <dbReference type="NCBI Taxonomy" id="3066345"/>
    <lineage>
        <taxon>Bacteria</taxon>
        <taxon>Pseudomonadati</taxon>
        <taxon>Pseudomonadota</taxon>
        <taxon>Alphaproteobacteria</taxon>
        <taxon>Rhodobacterales</taxon>
        <taxon>Paracoccaceae</taxon>
        <taxon>Albidovulum</taxon>
    </lineage>
</organism>
<evidence type="ECO:0008006" key="3">
    <source>
        <dbReference type="Google" id="ProtNLM"/>
    </source>
</evidence>
<protein>
    <recommendedName>
        <fullName evidence="3">Metalloprotease</fullName>
    </recommendedName>
</protein>
<accession>A0ABT2NLP1</accession>
<keyword evidence="2" id="KW-1185">Reference proteome</keyword>
<reference evidence="2" key="1">
    <citation type="submission" date="2023-07" db="EMBL/GenBank/DDBJ databases">
        <title>Defluviimonas sediminis sp. nov., isolated from mangrove sediment.</title>
        <authorList>
            <person name="Liu L."/>
            <person name="Li J."/>
            <person name="Huang Y."/>
            <person name="Pan J."/>
            <person name="Li M."/>
        </authorList>
    </citation>
    <scope>NUCLEOTIDE SEQUENCE [LARGE SCALE GENOMIC DNA]</scope>
    <source>
        <strain evidence="2">FT324</strain>
    </source>
</reference>
<sequence length="230" mass="24478">MTGTGIGRHVLWGMFIGLLAMVPATAVGLACDDPRITVEARDEALARTACAAAEDARALMATCGLAQQSPVQISVVQTARHPGFGTCLATYDKATGCLEITEPEGILSLLEGKDARAALPPDVLFRAIMAHELSHAFVAQSTVGVKIGPAEHEFIANVFEMMTLDPEGRELLLEAHPVDPPGALSVVHPTIYALSPRAFANNAWRVFQAKGNGCDLIQRIIDGKFLFPAH</sequence>
<gene>
    <name evidence="1" type="ORF">N5I32_10010</name>
</gene>
<dbReference type="Proteomes" id="UP001205601">
    <property type="component" value="Unassembled WGS sequence"/>
</dbReference>
<proteinExistence type="predicted"/>